<feature type="transmembrane region" description="Helical" evidence="2">
    <location>
        <begin position="184"/>
        <end position="206"/>
    </location>
</feature>
<dbReference type="InterPro" id="IPR019734">
    <property type="entry name" value="TPR_rpt"/>
</dbReference>
<dbReference type="InterPro" id="IPR011990">
    <property type="entry name" value="TPR-like_helical_dom_sf"/>
</dbReference>
<feature type="transmembrane region" description="Helical" evidence="2">
    <location>
        <begin position="153"/>
        <end position="172"/>
    </location>
</feature>
<dbReference type="PROSITE" id="PS50005">
    <property type="entry name" value="TPR"/>
    <property type="match status" value="1"/>
</dbReference>
<dbReference type="EMBL" id="MUKB01000077">
    <property type="protein sequence ID" value="OPX17785.1"/>
    <property type="molecule type" value="Genomic_DNA"/>
</dbReference>
<feature type="transmembrane region" description="Helical" evidence="2">
    <location>
        <begin position="21"/>
        <end position="40"/>
    </location>
</feature>
<keyword evidence="2" id="KW-0812">Transmembrane</keyword>
<dbReference type="SMART" id="SM00028">
    <property type="entry name" value="TPR"/>
    <property type="match status" value="2"/>
</dbReference>
<evidence type="ECO:0000313" key="3">
    <source>
        <dbReference type="EMBL" id="OPX17785.1"/>
    </source>
</evidence>
<feature type="transmembrane region" description="Helical" evidence="2">
    <location>
        <begin position="258"/>
        <end position="279"/>
    </location>
</feature>
<dbReference type="Gene3D" id="1.25.40.10">
    <property type="entry name" value="Tetratricopeptide repeat domain"/>
    <property type="match status" value="1"/>
</dbReference>
<dbReference type="Proteomes" id="UP000191663">
    <property type="component" value="Unassembled WGS sequence"/>
</dbReference>
<comment type="caution">
    <text evidence="3">The sequence shown here is derived from an EMBL/GenBank/DDBJ whole genome shotgun (WGS) entry which is preliminary data.</text>
</comment>
<organism evidence="3 4">
    <name type="scientific">candidate division WOR-3 bacterium 4484_100</name>
    <dbReference type="NCBI Taxonomy" id="1936077"/>
    <lineage>
        <taxon>Bacteria</taxon>
        <taxon>Bacteria division WOR-3</taxon>
    </lineage>
</organism>
<keyword evidence="1" id="KW-0802">TPR repeat</keyword>
<feature type="transmembrane region" description="Helical" evidence="2">
    <location>
        <begin position="93"/>
        <end position="113"/>
    </location>
</feature>
<dbReference type="Pfam" id="PF00515">
    <property type="entry name" value="TPR_1"/>
    <property type="match status" value="1"/>
</dbReference>
<feature type="repeat" description="TPR" evidence="1">
    <location>
        <begin position="534"/>
        <end position="567"/>
    </location>
</feature>
<feature type="transmembrane region" description="Helical" evidence="2">
    <location>
        <begin position="314"/>
        <end position="342"/>
    </location>
</feature>
<dbReference type="PROSITE" id="PS50293">
    <property type="entry name" value="TPR_REGION"/>
    <property type="match status" value="1"/>
</dbReference>
<sequence length="578" mass="66098">MRIDFCRTINSLEKKSLSIKEIGILIFSFIIIRNILEGILERGHLLGLHPYPYRSILINFVHFPLFYTAIFMSLLVILYSLTDAGDENRVHKFYRIATILAKLFGIILIPPLVDFIVSTGEGYRLTYIIQTPEIFDFILSSLNPFDSTPGVSVGMKCEIYLALILIFIYLIIKCKNVLISGLGVVITYFTLLFLGFLPLLVARIFGLGFSEFYSNGGILYFDTQKFAGIFFIFCIILVSISGFIFFPEKFKRIYRTELFNLMLLLFLVVGFLYGLRLFLNVKPDFLEPPDYLSLPILLIAGFMGLRIGPERYRFYTVVIGLVGIFIISYYAFICFLGAVLAIELGRRYGGAFRVFGGICAVFFAFLSGFSVFTAERAFPALISTPMPRGLRLKSSWSETEIKLIEIENSLTNKEWSKINAIFKTRPHLLSPSRMVYLEGISRMRQRQMGEAQLLIKGAIRLGYRSLDGYLTLAGLYYQTHRFGQALEIYKGLFENGEQDTRVYKGLAGTYFQLQNYRRSIYFYKKVIEQGDMSPSIYNNLGVAYLKLGDYAQARNNFLKALSLEPQFLEAKKNLQLIP</sequence>
<feature type="transmembrane region" description="Helical" evidence="2">
    <location>
        <begin position="291"/>
        <end position="307"/>
    </location>
</feature>
<keyword evidence="2" id="KW-0472">Membrane</keyword>
<feature type="transmembrane region" description="Helical" evidence="2">
    <location>
        <begin position="226"/>
        <end position="246"/>
    </location>
</feature>
<evidence type="ECO:0000256" key="2">
    <source>
        <dbReference type="SAM" id="Phobius"/>
    </source>
</evidence>
<proteinExistence type="predicted"/>
<feature type="transmembrane region" description="Helical" evidence="2">
    <location>
        <begin position="60"/>
        <end position="81"/>
    </location>
</feature>
<gene>
    <name evidence="3" type="ORF">BXT86_04655</name>
</gene>
<protein>
    <submittedName>
        <fullName evidence="3">Uncharacterized protein</fullName>
    </submittedName>
</protein>
<keyword evidence="2" id="KW-1133">Transmembrane helix</keyword>
<name>A0A1V4QG01_UNCW3</name>
<reference evidence="4" key="1">
    <citation type="submission" date="2017-01" db="EMBL/GenBank/DDBJ databases">
        <title>Novel pathways for hydrocarbon cycling and metabolic interdependencies in hydrothermal sediment communities.</title>
        <authorList>
            <person name="Dombrowski N."/>
            <person name="Seitz K."/>
            <person name="Teske A."/>
            <person name="Baker B."/>
        </authorList>
    </citation>
    <scope>NUCLEOTIDE SEQUENCE [LARGE SCALE GENOMIC DNA]</scope>
</reference>
<evidence type="ECO:0000256" key="1">
    <source>
        <dbReference type="PROSITE-ProRule" id="PRU00339"/>
    </source>
</evidence>
<evidence type="ECO:0000313" key="4">
    <source>
        <dbReference type="Proteomes" id="UP000191663"/>
    </source>
</evidence>
<accession>A0A1V4QG01</accession>
<dbReference type="AlphaFoldDB" id="A0A1V4QG01"/>
<feature type="transmembrane region" description="Helical" evidence="2">
    <location>
        <begin position="354"/>
        <end position="374"/>
    </location>
</feature>
<dbReference type="SUPFAM" id="SSF48452">
    <property type="entry name" value="TPR-like"/>
    <property type="match status" value="1"/>
</dbReference>